<proteinExistence type="predicted"/>
<accession>A0A844B030</accession>
<dbReference type="OrthoDB" id="9803233at2"/>
<dbReference type="SUPFAM" id="SSF55729">
    <property type="entry name" value="Acyl-CoA N-acyltransferases (Nat)"/>
    <property type="match status" value="1"/>
</dbReference>
<dbReference type="PROSITE" id="PS51186">
    <property type="entry name" value="GNAT"/>
    <property type="match status" value="1"/>
</dbReference>
<organism evidence="2 3">
    <name type="scientific">Caenimonas koreensis DSM 17982</name>
    <dbReference type="NCBI Taxonomy" id="1121255"/>
    <lineage>
        <taxon>Bacteria</taxon>
        <taxon>Pseudomonadati</taxon>
        <taxon>Pseudomonadota</taxon>
        <taxon>Betaproteobacteria</taxon>
        <taxon>Burkholderiales</taxon>
        <taxon>Comamonadaceae</taxon>
        <taxon>Caenimonas</taxon>
    </lineage>
</organism>
<dbReference type="GO" id="GO:0016747">
    <property type="term" value="F:acyltransferase activity, transferring groups other than amino-acyl groups"/>
    <property type="evidence" value="ECO:0007669"/>
    <property type="project" value="InterPro"/>
</dbReference>
<dbReference type="Pfam" id="PF00583">
    <property type="entry name" value="Acetyltransf_1"/>
    <property type="match status" value="1"/>
</dbReference>
<dbReference type="InterPro" id="IPR016181">
    <property type="entry name" value="Acyl_CoA_acyltransferase"/>
</dbReference>
<gene>
    <name evidence="2" type="ORF">GHT07_12215</name>
</gene>
<dbReference type="RefSeq" id="WP_153585348.1">
    <property type="nucleotide sequence ID" value="NZ_WJBU01000010.1"/>
</dbReference>
<evidence type="ECO:0000259" key="1">
    <source>
        <dbReference type="PROSITE" id="PS51186"/>
    </source>
</evidence>
<keyword evidence="2" id="KW-0808">Transferase</keyword>
<feature type="domain" description="N-acetyltransferase" evidence="1">
    <location>
        <begin position="31"/>
        <end position="175"/>
    </location>
</feature>
<dbReference type="InterPro" id="IPR052777">
    <property type="entry name" value="Acetyltransferase_Enz"/>
</dbReference>
<evidence type="ECO:0000313" key="3">
    <source>
        <dbReference type="Proteomes" id="UP000487350"/>
    </source>
</evidence>
<dbReference type="EMBL" id="WJBU01000010">
    <property type="protein sequence ID" value="MRD48048.1"/>
    <property type="molecule type" value="Genomic_DNA"/>
</dbReference>
<protein>
    <submittedName>
        <fullName evidence="2">GNAT family N-acetyltransferase</fullName>
    </submittedName>
</protein>
<reference evidence="2 3" key="1">
    <citation type="submission" date="2019-11" db="EMBL/GenBank/DDBJ databases">
        <title>Caenimonas koreensis gen. nov., sp. nov., isolated from activated sludge.</title>
        <authorList>
            <person name="Seung H.R."/>
        </authorList>
    </citation>
    <scope>NUCLEOTIDE SEQUENCE [LARGE SCALE GENOMIC DNA]</scope>
    <source>
        <strain evidence="2 3">EMB320</strain>
    </source>
</reference>
<dbReference type="PANTHER" id="PTHR43305">
    <property type="entry name" value="FAMILY N-ACETYLTRANSFERASE, PUTATIVE (AFU_ORTHOLOGUE AFUA_2G01380)-RELATED"/>
    <property type="match status" value="1"/>
</dbReference>
<sequence>MPQPEFIAADLGMHRSELIELNVEYLSWVFVEIEKFFGVTSEQIIGMSASEYVPTVIDKVCGNAPPKGVFYLVTVGGTLAGMGGMRSLGGGIAEVKRIYIRPAFRGMNLGDLMLRRLLADAKAFGHEMARLDTGPFMQAAHRVYESNGFVDRPPYEDAETPAEFHSRWRFMERQL</sequence>
<evidence type="ECO:0000313" key="2">
    <source>
        <dbReference type="EMBL" id="MRD48048.1"/>
    </source>
</evidence>
<keyword evidence="3" id="KW-1185">Reference proteome</keyword>
<dbReference type="Gene3D" id="3.40.630.30">
    <property type="match status" value="1"/>
</dbReference>
<dbReference type="InterPro" id="IPR000182">
    <property type="entry name" value="GNAT_dom"/>
</dbReference>
<dbReference type="PANTHER" id="PTHR43305:SF1">
    <property type="entry name" value="FAMILY N-ACETYLTRANSFERASE, PUTATIVE (AFU_ORTHOLOGUE AFUA_2G01380)-RELATED"/>
    <property type="match status" value="1"/>
</dbReference>
<comment type="caution">
    <text evidence="2">The sequence shown here is derived from an EMBL/GenBank/DDBJ whole genome shotgun (WGS) entry which is preliminary data.</text>
</comment>
<dbReference type="Proteomes" id="UP000487350">
    <property type="component" value="Unassembled WGS sequence"/>
</dbReference>
<dbReference type="AlphaFoldDB" id="A0A844B030"/>
<name>A0A844B030_9BURK</name>
<dbReference type="CDD" id="cd04301">
    <property type="entry name" value="NAT_SF"/>
    <property type="match status" value="1"/>
</dbReference>